<dbReference type="GO" id="GO:0009423">
    <property type="term" value="P:chorismate biosynthetic process"/>
    <property type="evidence" value="ECO:0007669"/>
    <property type="project" value="UniProtKB-UniRule"/>
</dbReference>
<evidence type="ECO:0000256" key="3">
    <source>
        <dbReference type="ARBA" id="ARBA00001947"/>
    </source>
</evidence>
<evidence type="ECO:0000256" key="4">
    <source>
        <dbReference type="ARBA" id="ARBA00004496"/>
    </source>
</evidence>
<keyword evidence="11 18" id="KW-0479">Metal-binding</keyword>
<comment type="cofactor">
    <cofactor evidence="18">
        <name>Co(2+)</name>
        <dbReference type="ChEBI" id="CHEBI:48828"/>
    </cofactor>
    <cofactor evidence="18">
        <name>Zn(2+)</name>
        <dbReference type="ChEBI" id="CHEBI:29105"/>
    </cofactor>
    <text evidence="18">Binds 1 divalent metal cation per subunit. Can use either Co(2+) or Zn(2+).</text>
</comment>
<comment type="function">
    <text evidence="18">Catalyzes the conversion of 3-deoxy-D-arabino-heptulosonate 7-phosphate (DAHP) to dehydroquinate (DHQ).</text>
</comment>
<evidence type="ECO:0000256" key="2">
    <source>
        <dbReference type="ARBA" id="ARBA00001911"/>
    </source>
</evidence>
<keyword evidence="14 18" id="KW-0520">NAD</keyword>
<dbReference type="GO" id="GO:0003856">
    <property type="term" value="F:3-dehydroquinate synthase activity"/>
    <property type="evidence" value="ECO:0007669"/>
    <property type="project" value="UniProtKB-UniRule"/>
</dbReference>
<dbReference type="GO" id="GO:0009073">
    <property type="term" value="P:aromatic amino acid family biosynthetic process"/>
    <property type="evidence" value="ECO:0007669"/>
    <property type="project" value="UniProtKB-KW"/>
</dbReference>
<feature type="binding site" evidence="18">
    <location>
        <position position="143"/>
    </location>
    <ligand>
        <name>NAD(+)</name>
        <dbReference type="ChEBI" id="CHEBI:57540"/>
    </ligand>
</feature>
<dbReference type="EMBL" id="PPTO01000003">
    <property type="protein sequence ID" value="RDB60356.1"/>
    <property type="molecule type" value="Genomic_DNA"/>
</dbReference>
<evidence type="ECO:0000256" key="5">
    <source>
        <dbReference type="ARBA" id="ARBA00004661"/>
    </source>
</evidence>
<dbReference type="SUPFAM" id="SSF56796">
    <property type="entry name" value="Dehydroquinate synthase-like"/>
    <property type="match status" value="1"/>
</dbReference>
<evidence type="ECO:0000256" key="10">
    <source>
        <dbReference type="ARBA" id="ARBA00022605"/>
    </source>
</evidence>
<comment type="subcellular location">
    <subcellularLocation>
        <location evidence="4 18">Cytoplasm</location>
    </subcellularLocation>
</comment>
<evidence type="ECO:0000256" key="1">
    <source>
        <dbReference type="ARBA" id="ARBA00001393"/>
    </source>
</evidence>
<dbReference type="InterPro" id="IPR050071">
    <property type="entry name" value="Dehydroquinate_synthase"/>
</dbReference>
<feature type="binding site" evidence="18">
    <location>
        <position position="152"/>
    </location>
    <ligand>
        <name>NAD(+)</name>
        <dbReference type="ChEBI" id="CHEBI:57540"/>
    </ligand>
</feature>
<comment type="cofactor">
    <cofactor evidence="3">
        <name>Zn(2+)</name>
        <dbReference type="ChEBI" id="CHEBI:29105"/>
    </cofactor>
</comment>
<protein>
    <recommendedName>
        <fullName evidence="8 18">3-dehydroquinate synthase</fullName>
        <shortName evidence="18">DHQS</shortName>
        <ecNumber evidence="7 18">4.2.3.4</ecNumber>
    </recommendedName>
</protein>
<dbReference type="Gene3D" id="1.20.1090.10">
    <property type="entry name" value="Dehydroquinate synthase-like - alpha domain"/>
    <property type="match status" value="1"/>
</dbReference>
<evidence type="ECO:0000259" key="19">
    <source>
        <dbReference type="Pfam" id="PF01761"/>
    </source>
</evidence>
<comment type="caution">
    <text evidence="21">The sequence shown here is derived from an EMBL/GenBank/DDBJ whole genome shotgun (WGS) entry which is preliminary data.</text>
</comment>
<comment type="cofactor">
    <cofactor evidence="2 18">
        <name>NAD(+)</name>
        <dbReference type="ChEBI" id="CHEBI:57540"/>
    </cofactor>
</comment>
<name>A0A369LQ23_9ACTN</name>
<reference evidence="21 22" key="1">
    <citation type="journal article" date="2018" name="Elife">
        <title>Discovery and characterization of a prevalent human gut bacterial enzyme sufficient for the inactivation of a family of plant toxins.</title>
        <authorList>
            <person name="Koppel N."/>
            <person name="Bisanz J.E."/>
            <person name="Pandelia M.E."/>
            <person name="Turnbaugh P.J."/>
            <person name="Balskus E.P."/>
        </authorList>
    </citation>
    <scope>NUCLEOTIDE SEQUENCE [LARGE SCALE GENOMIC DNA]</scope>
    <source>
        <strain evidence="21 22">OB21 GAM31</strain>
    </source>
</reference>
<dbReference type="PANTHER" id="PTHR43622">
    <property type="entry name" value="3-DEHYDROQUINATE SYNTHASE"/>
    <property type="match status" value="1"/>
</dbReference>
<dbReference type="CDD" id="cd08195">
    <property type="entry name" value="DHQS"/>
    <property type="match status" value="1"/>
</dbReference>
<keyword evidence="15 18" id="KW-0057">Aromatic amino acid biosynthesis</keyword>
<dbReference type="GO" id="GO:0046872">
    <property type="term" value="F:metal ion binding"/>
    <property type="evidence" value="ECO:0007669"/>
    <property type="project" value="UniProtKB-KW"/>
</dbReference>
<dbReference type="AlphaFoldDB" id="A0A369LQ23"/>
<feature type="binding site" evidence="18">
    <location>
        <begin position="106"/>
        <end position="110"/>
    </location>
    <ligand>
        <name>NAD(+)</name>
        <dbReference type="ChEBI" id="CHEBI:57540"/>
    </ligand>
</feature>
<dbReference type="InterPro" id="IPR056179">
    <property type="entry name" value="DHQS_C"/>
</dbReference>
<feature type="binding site" evidence="18">
    <location>
        <position position="243"/>
    </location>
    <ligand>
        <name>Zn(2+)</name>
        <dbReference type="ChEBI" id="CHEBI:29105"/>
    </ligand>
</feature>
<evidence type="ECO:0000256" key="16">
    <source>
        <dbReference type="ARBA" id="ARBA00023239"/>
    </source>
</evidence>
<keyword evidence="12 18" id="KW-0547">Nucleotide-binding</keyword>
<evidence type="ECO:0000256" key="14">
    <source>
        <dbReference type="ARBA" id="ARBA00023027"/>
    </source>
</evidence>
<dbReference type="Gene3D" id="3.40.50.1970">
    <property type="match status" value="1"/>
</dbReference>
<comment type="catalytic activity">
    <reaction evidence="1 18">
        <text>7-phospho-2-dehydro-3-deoxy-D-arabino-heptonate = 3-dehydroquinate + phosphate</text>
        <dbReference type="Rhea" id="RHEA:21968"/>
        <dbReference type="ChEBI" id="CHEBI:32364"/>
        <dbReference type="ChEBI" id="CHEBI:43474"/>
        <dbReference type="ChEBI" id="CHEBI:58394"/>
        <dbReference type="EC" id="4.2.3.4"/>
    </reaction>
</comment>
<dbReference type="PANTHER" id="PTHR43622:SF7">
    <property type="entry name" value="3-DEHYDROQUINATE SYNTHASE, CHLOROPLASTIC"/>
    <property type="match status" value="1"/>
</dbReference>
<evidence type="ECO:0000256" key="11">
    <source>
        <dbReference type="ARBA" id="ARBA00022723"/>
    </source>
</evidence>
<dbReference type="Pfam" id="PF24621">
    <property type="entry name" value="DHQS_C"/>
    <property type="match status" value="1"/>
</dbReference>
<dbReference type="PIRSF" id="PIRSF001455">
    <property type="entry name" value="DHQ_synth"/>
    <property type="match status" value="1"/>
</dbReference>
<feature type="domain" description="3-dehydroquinate synthase C-terminal" evidence="20">
    <location>
        <begin position="182"/>
        <end position="317"/>
    </location>
</feature>
<dbReference type="FunFam" id="3.40.50.1970:FF:000007">
    <property type="entry name" value="Pentafunctional AROM polypeptide"/>
    <property type="match status" value="1"/>
</dbReference>
<dbReference type="InterPro" id="IPR016037">
    <property type="entry name" value="DHQ_synth_AroB"/>
</dbReference>
<accession>A0A369LQ23</accession>
<dbReference type="Proteomes" id="UP000253975">
    <property type="component" value="Unassembled WGS sequence"/>
</dbReference>
<keyword evidence="9 18" id="KW-0963">Cytoplasm</keyword>
<evidence type="ECO:0000313" key="22">
    <source>
        <dbReference type="Proteomes" id="UP000253975"/>
    </source>
</evidence>
<feature type="binding site" evidence="18">
    <location>
        <position position="185"/>
    </location>
    <ligand>
        <name>Zn(2+)</name>
        <dbReference type="ChEBI" id="CHEBI:29105"/>
    </ligand>
</feature>
<evidence type="ECO:0000256" key="15">
    <source>
        <dbReference type="ARBA" id="ARBA00023141"/>
    </source>
</evidence>
<keyword evidence="16 18" id="KW-0456">Lyase</keyword>
<dbReference type="GO" id="GO:0000166">
    <property type="term" value="F:nucleotide binding"/>
    <property type="evidence" value="ECO:0007669"/>
    <property type="project" value="UniProtKB-KW"/>
</dbReference>
<evidence type="ECO:0000256" key="6">
    <source>
        <dbReference type="ARBA" id="ARBA00005412"/>
    </source>
</evidence>
<evidence type="ECO:0000313" key="21">
    <source>
        <dbReference type="EMBL" id="RDB60356.1"/>
    </source>
</evidence>
<evidence type="ECO:0000256" key="8">
    <source>
        <dbReference type="ARBA" id="ARBA00017684"/>
    </source>
</evidence>
<keyword evidence="13 18" id="KW-0862">Zinc</keyword>
<organism evidence="21 22">
    <name type="scientific">Slackia isoflavoniconvertens</name>
    <dbReference type="NCBI Taxonomy" id="572010"/>
    <lineage>
        <taxon>Bacteria</taxon>
        <taxon>Bacillati</taxon>
        <taxon>Actinomycetota</taxon>
        <taxon>Coriobacteriia</taxon>
        <taxon>Eggerthellales</taxon>
        <taxon>Eggerthellaceae</taxon>
        <taxon>Slackia</taxon>
    </lineage>
</organism>
<dbReference type="UniPathway" id="UPA00053">
    <property type="reaction ID" value="UER00085"/>
</dbReference>
<dbReference type="GO" id="GO:0008652">
    <property type="term" value="P:amino acid biosynthetic process"/>
    <property type="evidence" value="ECO:0007669"/>
    <property type="project" value="UniProtKB-KW"/>
</dbReference>
<keyword evidence="17 18" id="KW-0170">Cobalt</keyword>
<evidence type="ECO:0000256" key="9">
    <source>
        <dbReference type="ARBA" id="ARBA00022490"/>
    </source>
</evidence>
<dbReference type="InterPro" id="IPR030963">
    <property type="entry name" value="DHQ_synth_fam"/>
</dbReference>
<sequence>MSVIKVDAASHSYDVFVDEFTLDQLGEVCRDVSGGDACCIVSDSNVAPLYLSRAKASLEAAGYTISSFVFEAGEQSKTLRTYARAQQAFTHAGLTRSSLVVALGGGVVGDLAGFAAATYMRGIRCVQVPTSLLACVDSSVGGKTAVDLPEGKNLVGAFFQPDAVLIDTSLLATLPEHFLIDGCGEVLKYGVIFDKELFAQLEACAASDMRLPEVIARCVELKRDVVVADEKEAGARQLLNFGHTLGHAIEKLSNFTVTHGFAVACGMVLVAKASVARGWLSAADAMRIESTVRAWGLLAETEEPASAIYEAALADKKRHGSTMNVVVASEIGTSRIETLTLDDFRAFVHDACV</sequence>
<proteinExistence type="inferred from homology"/>
<comment type="caution">
    <text evidence="18">Lacks conserved residue(s) required for the propagation of feature annotation.</text>
</comment>
<evidence type="ECO:0000256" key="12">
    <source>
        <dbReference type="ARBA" id="ARBA00022741"/>
    </source>
</evidence>
<dbReference type="InterPro" id="IPR030960">
    <property type="entry name" value="DHQS/DOIS_N"/>
</dbReference>
<feature type="domain" description="3-dehydroquinate synthase N-terminal" evidence="19">
    <location>
        <begin position="68"/>
        <end position="177"/>
    </location>
</feature>
<evidence type="ECO:0000256" key="18">
    <source>
        <dbReference type="HAMAP-Rule" id="MF_00110"/>
    </source>
</evidence>
<dbReference type="GO" id="GO:0005737">
    <property type="term" value="C:cytoplasm"/>
    <property type="evidence" value="ECO:0007669"/>
    <property type="project" value="UniProtKB-SubCell"/>
</dbReference>
<feature type="binding site" evidence="18">
    <location>
        <begin position="130"/>
        <end position="131"/>
    </location>
    <ligand>
        <name>NAD(+)</name>
        <dbReference type="ChEBI" id="CHEBI:57540"/>
    </ligand>
</feature>
<comment type="pathway">
    <text evidence="5 18">Metabolic intermediate biosynthesis; chorismate biosynthesis; chorismate from D-erythrose 4-phosphate and phosphoenolpyruvate: step 2/7.</text>
</comment>
<dbReference type="RefSeq" id="WP_114615092.1">
    <property type="nucleotide sequence ID" value="NZ_PPTO01000003.1"/>
</dbReference>
<dbReference type="HAMAP" id="MF_00110">
    <property type="entry name" value="DHQ_synthase"/>
    <property type="match status" value="1"/>
</dbReference>
<evidence type="ECO:0000256" key="17">
    <source>
        <dbReference type="ARBA" id="ARBA00023285"/>
    </source>
</evidence>
<gene>
    <name evidence="18 21" type="primary">aroB</name>
    <name evidence="21" type="ORF">C1881_03210</name>
</gene>
<feature type="binding site" evidence="18">
    <location>
        <position position="259"/>
    </location>
    <ligand>
        <name>Zn(2+)</name>
        <dbReference type="ChEBI" id="CHEBI:29105"/>
    </ligand>
</feature>
<dbReference type="Pfam" id="PF01761">
    <property type="entry name" value="DHQ_synthase"/>
    <property type="match status" value="1"/>
</dbReference>
<dbReference type="EC" id="4.2.3.4" evidence="7 18"/>
<evidence type="ECO:0000256" key="7">
    <source>
        <dbReference type="ARBA" id="ARBA00013031"/>
    </source>
</evidence>
<evidence type="ECO:0000256" key="13">
    <source>
        <dbReference type="ARBA" id="ARBA00022833"/>
    </source>
</evidence>
<evidence type="ECO:0000259" key="20">
    <source>
        <dbReference type="Pfam" id="PF24621"/>
    </source>
</evidence>
<dbReference type="NCBIfam" id="TIGR01357">
    <property type="entry name" value="aroB"/>
    <property type="match status" value="1"/>
</dbReference>
<comment type="similarity">
    <text evidence="6 18">Belongs to the sugar phosphate cyclases superfamily. Dehydroquinate synthase family.</text>
</comment>
<keyword evidence="10 18" id="KW-0028">Amino-acid biosynthesis</keyword>